<gene>
    <name evidence="2" type="ORF">WJX72_002700</name>
</gene>
<evidence type="ECO:0000313" key="3">
    <source>
        <dbReference type="Proteomes" id="UP001489004"/>
    </source>
</evidence>
<feature type="region of interest" description="Disordered" evidence="1">
    <location>
        <begin position="191"/>
        <end position="339"/>
    </location>
</feature>
<feature type="region of interest" description="Disordered" evidence="1">
    <location>
        <begin position="457"/>
        <end position="477"/>
    </location>
</feature>
<proteinExistence type="predicted"/>
<organism evidence="2 3">
    <name type="scientific">[Myrmecia] bisecta</name>
    <dbReference type="NCBI Taxonomy" id="41462"/>
    <lineage>
        <taxon>Eukaryota</taxon>
        <taxon>Viridiplantae</taxon>
        <taxon>Chlorophyta</taxon>
        <taxon>core chlorophytes</taxon>
        <taxon>Trebouxiophyceae</taxon>
        <taxon>Trebouxiales</taxon>
        <taxon>Trebouxiaceae</taxon>
        <taxon>Myrmecia</taxon>
    </lineage>
</organism>
<comment type="caution">
    <text evidence="2">The sequence shown here is derived from an EMBL/GenBank/DDBJ whole genome shotgun (WGS) entry which is preliminary data.</text>
</comment>
<feature type="compositionally biased region" description="Low complexity" evidence="1">
    <location>
        <begin position="63"/>
        <end position="75"/>
    </location>
</feature>
<dbReference type="CDD" id="cd00024">
    <property type="entry name" value="CD_CSD"/>
    <property type="match status" value="1"/>
</dbReference>
<dbReference type="EMBL" id="JALJOR010000004">
    <property type="protein sequence ID" value="KAK9817819.1"/>
    <property type="molecule type" value="Genomic_DNA"/>
</dbReference>
<reference evidence="2 3" key="1">
    <citation type="journal article" date="2024" name="Nat. Commun.">
        <title>Phylogenomics reveals the evolutionary origins of lichenization in chlorophyte algae.</title>
        <authorList>
            <person name="Puginier C."/>
            <person name="Libourel C."/>
            <person name="Otte J."/>
            <person name="Skaloud P."/>
            <person name="Haon M."/>
            <person name="Grisel S."/>
            <person name="Petersen M."/>
            <person name="Berrin J.G."/>
            <person name="Delaux P.M."/>
            <person name="Dal Grande F."/>
            <person name="Keller J."/>
        </authorList>
    </citation>
    <scope>NUCLEOTIDE SEQUENCE [LARGE SCALE GENOMIC DNA]</scope>
    <source>
        <strain evidence="2 3">SAG 2043</strain>
    </source>
</reference>
<feature type="compositionally biased region" description="Low complexity" evidence="1">
    <location>
        <begin position="232"/>
        <end position="241"/>
    </location>
</feature>
<keyword evidence="3" id="KW-1185">Reference proteome</keyword>
<protein>
    <recommendedName>
        <fullName evidence="4">Chromo domain-containing protein</fullName>
    </recommendedName>
</protein>
<evidence type="ECO:0000256" key="1">
    <source>
        <dbReference type="SAM" id="MobiDB-lite"/>
    </source>
</evidence>
<feature type="region of interest" description="Disordered" evidence="1">
    <location>
        <begin position="63"/>
        <end position="106"/>
    </location>
</feature>
<name>A0AAW1QBB3_9CHLO</name>
<dbReference type="Proteomes" id="UP001489004">
    <property type="component" value="Unassembled WGS sequence"/>
</dbReference>
<feature type="compositionally biased region" description="Polar residues" evidence="1">
    <location>
        <begin position="82"/>
        <end position="96"/>
    </location>
</feature>
<dbReference type="AlphaFoldDB" id="A0AAW1QBB3"/>
<feature type="compositionally biased region" description="Basic and acidic residues" evidence="1">
    <location>
        <begin position="302"/>
        <end position="326"/>
    </location>
</feature>
<evidence type="ECO:0000313" key="2">
    <source>
        <dbReference type="EMBL" id="KAK9817819.1"/>
    </source>
</evidence>
<evidence type="ECO:0008006" key="4">
    <source>
        <dbReference type="Google" id="ProtNLM"/>
    </source>
</evidence>
<accession>A0AAW1QBB3</accession>
<sequence>MAPFQKITDAYTQRMAVEQRGAALDLAGVEAQEQQLQASLQENAREALMATFCAPAREAASSMQQYQHAQQPHQSRLADQQAHIQASAGNVQQPLPSSRLAGPAPSMQVPTAALDIAASQLDEEILTEQPAFCILAHRSMQRGRRSELEYLVHFPGYADEQDVWENASRQPLQAGGDEPTDAEACTAEEAAAAAWGRARQASGRSPQDRGLDYAPRPAFPGSQAAPRNVQHAPATQPAQATREAEVIDVSSPAAPQTDGGMPAIARNAVGAGPGQKRGAVPIAGAGPSWESPAPEATAPSIKQERAAPGTERRGSATNGSDRERDAAGGQGPAAGRPPITLKQEHLVEPAGGSTLVDNDQFIDAREDTPSDDEALEEEMRLQALLAAVKPETMRRLDEGWERAMITGARKEGGSLRLRVVWIETPEYEDYVDLLVLRSKPQCRVELIDFFVTKIKPSNPRRSRRTSGEEGDQPVTVE</sequence>